<evidence type="ECO:0000313" key="1">
    <source>
        <dbReference type="EMBL" id="TSQ92650.1"/>
    </source>
</evidence>
<gene>
    <name evidence="1" type="ORF">Baya_11432</name>
</gene>
<sequence>MLAAIIPHFRRGVSTPDLYNGVNAAVAEMTHTKETKEKEPTKRHSTLRGLICSKDHLNHPFRSRRILSPRADASVCPNDPTILKSNAGESLELKTHFGFQSRDESTHFSASTCLN</sequence>
<accession>A0A556V0P8</accession>
<keyword evidence="2" id="KW-1185">Reference proteome</keyword>
<name>A0A556V0P8_BAGYA</name>
<dbReference type="AlphaFoldDB" id="A0A556V0P8"/>
<proteinExistence type="predicted"/>
<evidence type="ECO:0000313" key="2">
    <source>
        <dbReference type="Proteomes" id="UP000319801"/>
    </source>
</evidence>
<reference evidence="1 2" key="1">
    <citation type="journal article" date="2019" name="Genome Biol. Evol.">
        <title>Whole-Genome Sequencing of the Giant Devil Catfish, Bagarius yarrelli.</title>
        <authorList>
            <person name="Jiang W."/>
            <person name="Lv Y."/>
            <person name="Cheng L."/>
            <person name="Yang K."/>
            <person name="Chao B."/>
            <person name="Wang X."/>
            <person name="Li Y."/>
            <person name="Pan X."/>
            <person name="You X."/>
            <person name="Zhang Y."/>
            <person name="Yang J."/>
            <person name="Li J."/>
            <person name="Zhang X."/>
            <person name="Liu S."/>
            <person name="Sun C."/>
            <person name="Yang J."/>
            <person name="Shi Q."/>
        </authorList>
    </citation>
    <scope>NUCLEOTIDE SEQUENCE [LARGE SCALE GENOMIC DNA]</scope>
    <source>
        <strain evidence="1">JWS20170419001</strain>
        <tissue evidence="1">Muscle</tissue>
    </source>
</reference>
<protein>
    <submittedName>
        <fullName evidence="1">Uncharacterized protein</fullName>
    </submittedName>
</protein>
<dbReference type="EMBL" id="VCAZ01000089">
    <property type="protein sequence ID" value="TSQ92650.1"/>
    <property type="molecule type" value="Genomic_DNA"/>
</dbReference>
<dbReference type="Proteomes" id="UP000319801">
    <property type="component" value="Unassembled WGS sequence"/>
</dbReference>
<comment type="caution">
    <text evidence="1">The sequence shown here is derived from an EMBL/GenBank/DDBJ whole genome shotgun (WGS) entry which is preliminary data.</text>
</comment>
<organism evidence="1 2">
    <name type="scientific">Bagarius yarrelli</name>
    <name type="common">Goonch</name>
    <name type="synonym">Bagrus yarrelli</name>
    <dbReference type="NCBI Taxonomy" id="175774"/>
    <lineage>
        <taxon>Eukaryota</taxon>
        <taxon>Metazoa</taxon>
        <taxon>Chordata</taxon>
        <taxon>Craniata</taxon>
        <taxon>Vertebrata</taxon>
        <taxon>Euteleostomi</taxon>
        <taxon>Actinopterygii</taxon>
        <taxon>Neopterygii</taxon>
        <taxon>Teleostei</taxon>
        <taxon>Ostariophysi</taxon>
        <taxon>Siluriformes</taxon>
        <taxon>Sisoridae</taxon>
        <taxon>Sisorinae</taxon>
        <taxon>Bagarius</taxon>
    </lineage>
</organism>